<protein>
    <submittedName>
        <fullName evidence="1">Tryptophan 2,3-dioxygenase family protein</fullName>
    </submittedName>
</protein>
<proteinExistence type="predicted"/>
<evidence type="ECO:0000313" key="1">
    <source>
        <dbReference type="EMBL" id="XDQ82229.1"/>
    </source>
</evidence>
<dbReference type="GO" id="GO:0019441">
    <property type="term" value="P:L-tryptophan catabolic process to kynurenine"/>
    <property type="evidence" value="ECO:0007669"/>
    <property type="project" value="InterPro"/>
</dbReference>
<dbReference type="InterPro" id="IPR037217">
    <property type="entry name" value="Trp/Indoleamine_2_3_dOase-like"/>
</dbReference>
<sequence>MSEMMTEPKPGPAGGAAVAPEAPLSYGSYLEVAGLLELQRPRTEAHDELLFIVTHQAFEVWFACALHELEQVRAAMDEGRTGPARWGLRRVREMVRLWIVQMDVLGTMTPEGFNEFRGALGESSGFQSVQFRELEMISGLRDRRHLRLPGSTEAERERMNRRFTEPSLREAFAALLERQGLGADELFVPGLAPDELRELAEDLLDFDAAFHQWRYRHWLLVVRVLGAKPGTGGSAGAEFLRQTLGQWFFPELHDARAGAVPDVLADAGSEPDATGCPLGYGAAAS</sequence>
<dbReference type="EMBL" id="CP163445">
    <property type="protein sequence ID" value="XDQ82229.1"/>
    <property type="molecule type" value="Genomic_DNA"/>
</dbReference>
<dbReference type="InterPro" id="IPR004981">
    <property type="entry name" value="Trp_2_3_dOase"/>
</dbReference>
<dbReference type="GO" id="GO:0019442">
    <property type="term" value="P:L-tryptophan catabolic process to acetyl-CoA"/>
    <property type="evidence" value="ECO:0007669"/>
    <property type="project" value="TreeGrafter"/>
</dbReference>
<organism evidence="1">
    <name type="scientific">Streptomyces sp. Y1</name>
    <dbReference type="NCBI Taxonomy" id="3238634"/>
    <lineage>
        <taxon>Bacteria</taxon>
        <taxon>Bacillati</taxon>
        <taxon>Actinomycetota</taxon>
        <taxon>Actinomycetes</taxon>
        <taxon>Kitasatosporales</taxon>
        <taxon>Streptomycetaceae</taxon>
        <taxon>Streptomyces</taxon>
    </lineage>
</organism>
<reference evidence="1" key="1">
    <citation type="submission" date="2024-07" db="EMBL/GenBank/DDBJ databases">
        <authorList>
            <person name="Yu S.T."/>
        </authorList>
    </citation>
    <scope>NUCLEOTIDE SEQUENCE</scope>
    <source>
        <strain evidence="1">Y1</strain>
    </source>
</reference>
<dbReference type="PANTHER" id="PTHR10138:SF0">
    <property type="entry name" value="TRYPTOPHAN 2,3-DIOXYGENASE"/>
    <property type="match status" value="1"/>
</dbReference>
<dbReference type="PANTHER" id="PTHR10138">
    <property type="entry name" value="TRYPTOPHAN 2,3-DIOXYGENASE"/>
    <property type="match status" value="1"/>
</dbReference>
<dbReference type="RefSeq" id="WP_052706857.1">
    <property type="nucleotide sequence ID" value="NZ_CP163445.1"/>
</dbReference>
<dbReference type="Pfam" id="PF03301">
    <property type="entry name" value="Trp_dioxygenase"/>
    <property type="match status" value="2"/>
</dbReference>
<accession>A0AB39TSZ9</accession>
<dbReference type="GO" id="GO:0004833">
    <property type="term" value="F:L-tryptophan 2,3-dioxygenase activity"/>
    <property type="evidence" value="ECO:0007669"/>
    <property type="project" value="InterPro"/>
</dbReference>
<gene>
    <name evidence="1" type="ORF">AB2U05_29010</name>
</gene>
<dbReference type="GO" id="GO:0020037">
    <property type="term" value="F:heme binding"/>
    <property type="evidence" value="ECO:0007669"/>
    <property type="project" value="InterPro"/>
</dbReference>
<dbReference type="GO" id="GO:0046872">
    <property type="term" value="F:metal ion binding"/>
    <property type="evidence" value="ECO:0007669"/>
    <property type="project" value="InterPro"/>
</dbReference>
<dbReference type="Gene3D" id="1.20.58.480">
    <property type="match status" value="1"/>
</dbReference>
<dbReference type="SUPFAM" id="SSF140959">
    <property type="entry name" value="Indolic compounds 2,3-dioxygenase-like"/>
    <property type="match status" value="1"/>
</dbReference>
<dbReference type="AlphaFoldDB" id="A0AB39TSZ9"/>
<name>A0AB39TSZ9_9ACTN</name>